<evidence type="ECO:0000313" key="2">
    <source>
        <dbReference type="EMBL" id="RCW34697.1"/>
    </source>
</evidence>
<evidence type="ECO:0000313" key="4">
    <source>
        <dbReference type="Proteomes" id="UP000252795"/>
    </source>
</evidence>
<dbReference type="EMBL" id="QPJB01000005">
    <property type="protein sequence ID" value="RCW34697.1"/>
    <property type="molecule type" value="Genomic_DNA"/>
</dbReference>
<dbReference type="EMBL" id="QNSA01000005">
    <property type="protein sequence ID" value="RBP73947.1"/>
    <property type="molecule type" value="Genomic_DNA"/>
</dbReference>
<evidence type="ECO:0000313" key="1">
    <source>
        <dbReference type="EMBL" id="RBP73947.1"/>
    </source>
</evidence>
<dbReference type="OMA" id="LVPYVYW"/>
<reference evidence="4 6" key="1">
    <citation type="submission" date="2018-07" db="EMBL/GenBank/DDBJ databases">
        <title>Freshwater and sediment microbial communities from various areas in North America, analyzing microbe dynamics in response to fracking.</title>
        <authorList>
            <person name="Lamendella R."/>
        </authorList>
    </citation>
    <scope>NUCLEOTIDE SEQUENCE [LARGE SCALE GENOMIC DNA]</scope>
    <source>
        <strain evidence="3 6">105B</strain>
        <strain evidence="2 4">114E</strain>
        <strain evidence="1 5">114E_o</strain>
    </source>
</reference>
<gene>
    <name evidence="2" type="ORF">DET51_10569</name>
    <name evidence="3" type="ORF">DET61_12159</name>
    <name evidence="1" type="ORF">DET64_10569</name>
</gene>
<sequence>MVKSIALAGLLVLLLGLIIFQYIITSVPSLEPPITVSDARRVDDNNSLLVSLTGSEGRRFTLGLRGDIEEKPEEAALFFISRPTLVPYVYWPGFRSNDEKRVLNLLTSWEKNRKAPSEESEHAAYQIYSVLKDRN</sequence>
<dbReference type="RefSeq" id="WP_011784573.1">
    <property type="nucleotide sequence ID" value="NZ_CAJXYA010000055.1"/>
</dbReference>
<dbReference type="Proteomes" id="UP000253647">
    <property type="component" value="Unassembled WGS sequence"/>
</dbReference>
<comment type="caution">
    <text evidence="3">The sequence shown here is derived from an EMBL/GenBank/DDBJ whole genome shotgun (WGS) entry which is preliminary data.</text>
</comment>
<keyword evidence="5" id="KW-1185">Reference proteome</keyword>
<accession>A0A368X9W4</accession>
<dbReference type="AlphaFoldDB" id="A0A368X9W4"/>
<evidence type="ECO:0000313" key="3">
    <source>
        <dbReference type="EMBL" id="RCW62824.1"/>
    </source>
</evidence>
<evidence type="ECO:0000313" key="6">
    <source>
        <dbReference type="Proteomes" id="UP000253647"/>
    </source>
</evidence>
<organism evidence="3 6">
    <name type="scientific">Marinobacter nauticus</name>
    <name type="common">Marinobacter hydrocarbonoclasticus</name>
    <name type="synonym">Marinobacter aquaeolei</name>
    <dbReference type="NCBI Taxonomy" id="2743"/>
    <lineage>
        <taxon>Bacteria</taxon>
        <taxon>Pseudomonadati</taxon>
        <taxon>Pseudomonadota</taxon>
        <taxon>Gammaproteobacteria</taxon>
        <taxon>Pseudomonadales</taxon>
        <taxon>Marinobacteraceae</taxon>
        <taxon>Marinobacter</taxon>
    </lineage>
</organism>
<dbReference type="EMBL" id="QPJI01000021">
    <property type="protein sequence ID" value="RCW62824.1"/>
    <property type="molecule type" value="Genomic_DNA"/>
</dbReference>
<dbReference type="Proteomes" id="UP000253065">
    <property type="component" value="Unassembled WGS sequence"/>
</dbReference>
<name>A0A368X9W4_MARNT</name>
<proteinExistence type="predicted"/>
<dbReference type="Proteomes" id="UP000252795">
    <property type="component" value="Unassembled WGS sequence"/>
</dbReference>
<evidence type="ECO:0000313" key="5">
    <source>
        <dbReference type="Proteomes" id="UP000253065"/>
    </source>
</evidence>
<dbReference type="GeneID" id="31821617"/>
<protein>
    <submittedName>
        <fullName evidence="3">Uncharacterized protein</fullName>
    </submittedName>
</protein>